<evidence type="ECO:0000256" key="6">
    <source>
        <dbReference type="PIRSR" id="PIRSR630616-1"/>
    </source>
</evidence>
<sequence length="543" mass="60341">MGVGTSHPSRKHFERENAHETNNGTSHRPTRGVNERQQAKLEKLEQQQNVDKRADVEVRLPVLFSADNKVVCHPQLDFKKSFYLSRDIGEGSFGVVMQAIHKATKQVFAIKIMEIPGLSLSSSHPDGPILLGNLIEHAKQYSPGQTARLDMLHREIQLQAHVKSENVLPLKCIFYFFEGQYLSIAIVLPLCRAGTLELYLRRTAMQHPITLTEAKVLLRGILRGLARLHSEGIVHRDIKPENILLHYPSGESHHQGGVLAREREARGCPSRPGADLRRNFRILPTPLIADFGLAREISKSNLRTFCGTVDYLPPELIASRHLQGGIREVLAACQARHTPAAMWAQDEPSEQPGEQTAPRCHEFSKNQEEQGSPIGKEYLADTVEKRLRVPYNEKCDAWSFGVLAFVTVTGSHPFRGKSRDSTLRNILRGKIRWPRRHGLTPTSPLAGFQVPTPTSSFHLHAGQSEGFLPSLSSSRSSVTGMALSAGSTGGKPGHCSLQMHVAERALPPHFIDFFSKILLLDPALRMSPKEALAHPFLDEESSA</sequence>
<evidence type="ECO:0000256" key="1">
    <source>
        <dbReference type="ARBA" id="ARBA00022527"/>
    </source>
</evidence>
<dbReference type="InterPro" id="IPR008271">
    <property type="entry name" value="Ser/Thr_kinase_AS"/>
</dbReference>
<dbReference type="SMART" id="SM00220">
    <property type="entry name" value="S_TKc"/>
    <property type="match status" value="1"/>
</dbReference>
<dbReference type="AlphaFoldDB" id="A0A7S3G8I8"/>
<dbReference type="PANTHER" id="PTHR24350">
    <property type="entry name" value="SERINE/THREONINE-PROTEIN KINASE IAL-RELATED"/>
    <property type="match status" value="1"/>
</dbReference>
<gene>
    <name evidence="12" type="ORF">PBIL07802_LOCUS18038</name>
</gene>
<feature type="binding site" evidence="7">
    <location>
        <begin position="241"/>
        <end position="242"/>
    </location>
    <ligand>
        <name>ATP</name>
        <dbReference type="ChEBI" id="CHEBI:30616"/>
    </ligand>
</feature>
<name>A0A7S3G8I8_9EUKA</name>
<keyword evidence="4" id="KW-0418">Kinase</keyword>
<evidence type="ECO:0000256" key="7">
    <source>
        <dbReference type="PIRSR" id="PIRSR630616-2"/>
    </source>
</evidence>
<proteinExistence type="predicted"/>
<accession>A0A7S3G8I8</accession>
<dbReference type="GO" id="GO:0004674">
    <property type="term" value="F:protein serine/threonine kinase activity"/>
    <property type="evidence" value="ECO:0007669"/>
    <property type="project" value="UniProtKB-KW"/>
</dbReference>
<feature type="binding site" evidence="7">
    <location>
        <position position="290"/>
    </location>
    <ligand>
        <name>ATP</name>
        <dbReference type="ChEBI" id="CHEBI:30616"/>
    </ligand>
</feature>
<evidence type="ECO:0000256" key="4">
    <source>
        <dbReference type="ARBA" id="ARBA00022777"/>
    </source>
</evidence>
<evidence type="ECO:0000256" key="9">
    <source>
        <dbReference type="PROSITE-ProRule" id="PRU10141"/>
    </source>
</evidence>
<feature type="binding site" evidence="7 9">
    <location>
        <position position="111"/>
    </location>
    <ligand>
        <name>ATP</name>
        <dbReference type="ChEBI" id="CHEBI:30616"/>
    </ligand>
</feature>
<evidence type="ECO:0000256" key="10">
    <source>
        <dbReference type="SAM" id="MobiDB-lite"/>
    </source>
</evidence>
<evidence type="ECO:0000256" key="5">
    <source>
        <dbReference type="ARBA" id="ARBA00022840"/>
    </source>
</evidence>
<dbReference type="EMBL" id="HBIB01027776">
    <property type="protein sequence ID" value="CAE0255784.1"/>
    <property type="molecule type" value="Transcribed_RNA"/>
</dbReference>
<dbReference type="PROSITE" id="PS50011">
    <property type="entry name" value="PROTEIN_KINASE_DOM"/>
    <property type="match status" value="1"/>
</dbReference>
<dbReference type="InterPro" id="IPR011009">
    <property type="entry name" value="Kinase-like_dom_sf"/>
</dbReference>
<dbReference type="Gene3D" id="3.30.200.20">
    <property type="entry name" value="Phosphorylase Kinase, domain 1"/>
    <property type="match status" value="1"/>
</dbReference>
<dbReference type="Gene3D" id="1.10.510.10">
    <property type="entry name" value="Transferase(Phosphotransferase) domain 1"/>
    <property type="match status" value="1"/>
</dbReference>
<dbReference type="InterPro" id="IPR000719">
    <property type="entry name" value="Prot_kinase_dom"/>
</dbReference>
<feature type="region of interest" description="Disordered" evidence="10">
    <location>
        <begin position="1"/>
        <end position="38"/>
    </location>
</feature>
<reference evidence="12" key="1">
    <citation type="submission" date="2021-01" db="EMBL/GenBank/DDBJ databases">
        <authorList>
            <person name="Corre E."/>
            <person name="Pelletier E."/>
            <person name="Niang G."/>
            <person name="Scheremetjew M."/>
            <person name="Finn R."/>
            <person name="Kale V."/>
            <person name="Holt S."/>
            <person name="Cochrane G."/>
            <person name="Meng A."/>
            <person name="Brown T."/>
            <person name="Cohen L."/>
        </authorList>
    </citation>
    <scope>NUCLEOTIDE SEQUENCE</scope>
    <source>
        <strain evidence="12">NIES-2562</strain>
    </source>
</reference>
<keyword evidence="2" id="KW-0808">Transferase</keyword>
<feature type="active site" description="Proton acceptor" evidence="6">
    <location>
        <position position="237"/>
    </location>
</feature>
<evidence type="ECO:0000259" key="11">
    <source>
        <dbReference type="PROSITE" id="PS50011"/>
    </source>
</evidence>
<organism evidence="12">
    <name type="scientific">Palpitomonas bilix</name>
    <dbReference type="NCBI Taxonomy" id="652834"/>
    <lineage>
        <taxon>Eukaryota</taxon>
        <taxon>Eukaryota incertae sedis</taxon>
    </lineage>
</organism>
<dbReference type="InterPro" id="IPR030616">
    <property type="entry name" value="Aur-like"/>
</dbReference>
<keyword evidence="5 7" id="KW-0067">ATP-binding</keyword>
<dbReference type="PROSITE" id="PS00108">
    <property type="entry name" value="PROTEIN_KINASE_ST"/>
    <property type="match status" value="1"/>
</dbReference>
<evidence type="ECO:0000256" key="2">
    <source>
        <dbReference type="ARBA" id="ARBA00022679"/>
    </source>
</evidence>
<evidence type="ECO:0000256" key="8">
    <source>
        <dbReference type="PIRSR" id="PIRSR630616-3"/>
    </source>
</evidence>
<dbReference type="GO" id="GO:0005524">
    <property type="term" value="F:ATP binding"/>
    <property type="evidence" value="ECO:0007669"/>
    <property type="project" value="UniProtKB-UniRule"/>
</dbReference>
<dbReference type="SUPFAM" id="SSF56112">
    <property type="entry name" value="Protein kinase-like (PK-like)"/>
    <property type="match status" value="1"/>
</dbReference>
<keyword evidence="1" id="KW-0723">Serine/threonine-protein kinase</keyword>
<keyword evidence="3 7" id="KW-0547">Nucleotide-binding</keyword>
<dbReference type="PROSITE" id="PS00107">
    <property type="entry name" value="PROTEIN_KINASE_ATP"/>
    <property type="match status" value="1"/>
</dbReference>
<dbReference type="InterPro" id="IPR017441">
    <property type="entry name" value="Protein_kinase_ATP_BS"/>
</dbReference>
<feature type="domain" description="Protein kinase" evidence="11">
    <location>
        <begin position="82"/>
        <end position="537"/>
    </location>
</feature>
<protein>
    <recommendedName>
        <fullName evidence="11">Protein kinase domain-containing protein</fullName>
    </recommendedName>
</protein>
<dbReference type="Pfam" id="PF00069">
    <property type="entry name" value="Pkinase"/>
    <property type="match status" value="2"/>
</dbReference>
<evidence type="ECO:0000256" key="3">
    <source>
        <dbReference type="ARBA" id="ARBA00022741"/>
    </source>
</evidence>
<feature type="cross-link" description="Glycyl lysine isopeptide (Lys-Gly) (interchain with G-Cter in SUMO2)" evidence="8">
    <location>
        <position position="239"/>
    </location>
</feature>
<evidence type="ECO:0000313" key="12">
    <source>
        <dbReference type="EMBL" id="CAE0255784.1"/>
    </source>
</evidence>